<dbReference type="AlphaFoldDB" id="A0A9W8LTA7"/>
<dbReference type="OrthoDB" id="8118055at2759"/>
<evidence type="ECO:0000313" key="3">
    <source>
        <dbReference type="Proteomes" id="UP001140094"/>
    </source>
</evidence>
<keyword evidence="3" id="KW-1185">Reference proteome</keyword>
<proteinExistence type="predicted"/>
<gene>
    <name evidence="2" type="ORF">H4R20_004250</name>
</gene>
<name>A0A9W8LTA7_9FUNG</name>
<dbReference type="EMBL" id="JANBUO010001085">
    <property type="protein sequence ID" value="KAJ2799921.1"/>
    <property type="molecule type" value="Genomic_DNA"/>
</dbReference>
<organism evidence="2 3">
    <name type="scientific">Coemansia guatemalensis</name>
    <dbReference type="NCBI Taxonomy" id="2761395"/>
    <lineage>
        <taxon>Eukaryota</taxon>
        <taxon>Fungi</taxon>
        <taxon>Fungi incertae sedis</taxon>
        <taxon>Zoopagomycota</taxon>
        <taxon>Kickxellomycotina</taxon>
        <taxon>Kickxellomycetes</taxon>
        <taxon>Kickxellales</taxon>
        <taxon>Kickxellaceae</taxon>
        <taxon>Coemansia</taxon>
    </lineage>
</organism>
<sequence length="614" mass="68201">MPRALAVRVRHSGNSTVNFTGRNTPIDFITELRPPNRQSPLEQLYGMQMLGRTLQSDAGHSLSQRSYLLSIYASMATETVPLRNDFYNVGALVYSPAPVDNTTKGTGHTLPIHESSTVAESLSFALEFDGMCSVPTHLFLSERHKIWQMQVLADVGPLADALGVKDLPSDADTWLTPNTRQYSFTEYLLGRATNYPAMLLDTPSTPKSRHGIPLLHELRFEEPDSPARVSPKRFYEQQLGPLSEAEKQMCATPAPLLHEETRTRRRGYPSNSDDHQQRQQQQRRFVATNGAGQVITDYVLVRTSADALPLHGAHKPSKRSHGGGGALDDIVFQLANNRTTAQGVGAAKEFTANNASTHATRQRESRRPFPRRSLHDRNHWREYAGRLARFSEMSLYRSSEPLLVPQLTALTMPHLHGSSAIYGCEEYTPREQWLISGKVVAARAGGGCTTWKKAVHAANAGASALLVDIAEDTSKDACRQQYEKYSGHDAAINASDPGSTHKTCTVATSAGSQLMDKFQHMCAWRTSLDDKCWPEDQHTGDGMSQELHWWRRQLLRTGRRKGGNHGDSSGLWANGNLVEPFYPMSMPVVIVDQSVINELESHLVAGRYVQVRLL</sequence>
<evidence type="ECO:0000256" key="1">
    <source>
        <dbReference type="SAM" id="MobiDB-lite"/>
    </source>
</evidence>
<dbReference type="Proteomes" id="UP001140094">
    <property type="component" value="Unassembled WGS sequence"/>
</dbReference>
<feature type="region of interest" description="Disordered" evidence="1">
    <location>
        <begin position="244"/>
        <end position="284"/>
    </location>
</feature>
<reference evidence="2" key="1">
    <citation type="submission" date="2022-07" db="EMBL/GenBank/DDBJ databases">
        <title>Phylogenomic reconstructions and comparative analyses of Kickxellomycotina fungi.</title>
        <authorList>
            <person name="Reynolds N.K."/>
            <person name="Stajich J.E."/>
            <person name="Barry K."/>
            <person name="Grigoriev I.V."/>
            <person name="Crous P."/>
            <person name="Smith M.E."/>
        </authorList>
    </citation>
    <scope>NUCLEOTIDE SEQUENCE</scope>
    <source>
        <strain evidence="2">NRRL 1565</strain>
    </source>
</reference>
<accession>A0A9W8LTA7</accession>
<comment type="caution">
    <text evidence="2">The sequence shown here is derived from an EMBL/GenBank/DDBJ whole genome shotgun (WGS) entry which is preliminary data.</text>
</comment>
<evidence type="ECO:0000313" key="2">
    <source>
        <dbReference type="EMBL" id="KAJ2799921.1"/>
    </source>
</evidence>
<protein>
    <submittedName>
        <fullName evidence="2">Uncharacterized protein</fullName>
    </submittedName>
</protein>